<dbReference type="SUPFAM" id="SSF141000">
    <property type="entry name" value="Glu-tRNAGln amidotransferase C subunit"/>
    <property type="match status" value="1"/>
</dbReference>
<dbReference type="AlphaFoldDB" id="A0A382SAV5"/>
<dbReference type="PANTHER" id="PTHR15004:SF0">
    <property type="entry name" value="GLUTAMYL-TRNA(GLN) AMIDOTRANSFERASE SUBUNIT C, MITOCHONDRIAL"/>
    <property type="match status" value="1"/>
</dbReference>
<dbReference type="PANTHER" id="PTHR15004">
    <property type="entry name" value="GLUTAMYL-TRNA(GLN) AMIDOTRANSFERASE SUBUNIT C, MITOCHONDRIAL"/>
    <property type="match status" value="1"/>
</dbReference>
<reference evidence="1" key="1">
    <citation type="submission" date="2018-05" db="EMBL/GenBank/DDBJ databases">
        <authorList>
            <person name="Lanie J.A."/>
            <person name="Ng W.-L."/>
            <person name="Kazmierczak K.M."/>
            <person name="Andrzejewski T.M."/>
            <person name="Davidsen T.M."/>
            <person name="Wayne K.J."/>
            <person name="Tettelin H."/>
            <person name="Glass J.I."/>
            <person name="Rusch D."/>
            <person name="Podicherti R."/>
            <person name="Tsui H.-C.T."/>
            <person name="Winkler M.E."/>
        </authorList>
    </citation>
    <scope>NUCLEOTIDE SEQUENCE</scope>
</reference>
<dbReference type="EMBL" id="UINC01127709">
    <property type="protein sequence ID" value="SVD07006.1"/>
    <property type="molecule type" value="Genomic_DNA"/>
</dbReference>
<dbReference type="GO" id="GO:0006450">
    <property type="term" value="P:regulation of translational fidelity"/>
    <property type="evidence" value="ECO:0007669"/>
    <property type="project" value="InterPro"/>
</dbReference>
<sequence length="98" mass="11124">MSIKNKDLQNISYLAKINIQEKDFPQLERDLKSILDLIKKMDDADTSGVKALSHPLDVSQPLRKDEVTEIDESEKYLSLAPLVNFGHFLVPKVIDEGE</sequence>
<organism evidence="1">
    <name type="scientific">marine metagenome</name>
    <dbReference type="NCBI Taxonomy" id="408172"/>
    <lineage>
        <taxon>unclassified sequences</taxon>
        <taxon>metagenomes</taxon>
        <taxon>ecological metagenomes</taxon>
    </lineage>
</organism>
<dbReference type="HAMAP" id="MF_00122">
    <property type="entry name" value="GatC"/>
    <property type="match status" value="1"/>
</dbReference>
<accession>A0A382SAV5</accession>
<dbReference type="InterPro" id="IPR003837">
    <property type="entry name" value="GatC"/>
</dbReference>
<dbReference type="NCBIfam" id="TIGR00135">
    <property type="entry name" value="gatC"/>
    <property type="match status" value="1"/>
</dbReference>
<evidence type="ECO:0000313" key="1">
    <source>
        <dbReference type="EMBL" id="SVD07006.1"/>
    </source>
</evidence>
<proteinExistence type="inferred from homology"/>
<dbReference type="GO" id="GO:0070681">
    <property type="term" value="P:glutaminyl-tRNAGln biosynthesis via transamidation"/>
    <property type="evidence" value="ECO:0007669"/>
    <property type="project" value="TreeGrafter"/>
</dbReference>
<gene>
    <name evidence="1" type="ORF">METZ01_LOCUS359860</name>
</gene>
<evidence type="ECO:0008006" key="2">
    <source>
        <dbReference type="Google" id="ProtNLM"/>
    </source>
</evidence>
<dbReference type="InterPro" id="IPR036113">
    <property type="entry name" value="Asp/Glu-ADT_sf_sub_c"/>
</dbReference>
<name>A0A382SAV5_9ZZZZ</name>
<dbReference type="Pfam" id="PF02686">
    <property type="entry name" value="GatC"/>
    <property type="match status" value="1"/>
</dbReference>
<protein>
    <recommendedName>
        <fullName evidence="2">Aspartyl/glutamyl-tRNA(Asn/Gln) amidotransferase subunit C</fullName>
    </recommendedName>
</protein>
<dbReference type="Gene3D" id="1.10.20.60">
    <property type="entry name" value="Glu-tRNAGln amidotransferase C subunit, N-terminal domain"/>
    <property type="match status" value="1"/>
</dbReference>